<name>A0A0H3ZS04_9VIBR</name>
<sequence length="109" mass="11953">MNINWKIFTSASSPAKADKILNNVVAKLEVDCKERSVAPYHKGGYVCSFSIEANSEPWLDTAYSTIQLGQVVGRSWILTGSIEEEVDLWSSESCVSGVDNIHIYVGINA</sequence>
<dbReference type="AlphaFoldDB" id="A0A0H3ZS04"/>
<organism evidence="1">
    <name type="scientific">Vibrio tasmaniensis</name>
    <dbReference type="NCBI Taxonomy" id="212663"/>
    <lineage>
        <taxon>Bacteria</taxon>
        <taxon>Pseudomonadati</taxon>
        <taxon>Pseudomonadota</taxon>
        <taxon>Gammaproteobacteria</taxon>
        <taxon>Vibrionales</taxon>
        <taxon>Vibrionaceae</taxon>
        <taxon>Vibrio</taxon>
    </lineage>
</organism>
<proteinExistence type="predicted"/>
<accession>A0A0H3ZS04</accession>
<protein>
    <submittedName>
        <fullName evidence="1">Uncharacterized protein</fullName>
    </submittedName>
</protein>
<dbReference type="EMBL" id="KP795486">
    <property type="protein sequence ID" value="AKN36386.1"/>
    <property type="molecule type" value="Genomic_DNA"/>
</dbReference>
<evidence type="ECO:0000313" key="1">
    <source>
        <dbReference type="EMBL" id="AKN36386.1"/>
    </source>
</evidence>
<reference evidence="1" key="1">
    <citation type="journal article" date="2015" name="MBio">
        <title>Eco-Evolutionary Dynamics of Episomes among Ecologically Cohesive Bacterial Populations.</title>
        <authorList>
            <person name="Xue H."/>
            <person name="Cordero O.X."/>
            <person name="Camas F.M."/>
            <person name="Trimble W."/>
            <person name="Meyer F."/>
            <person name="Guglielmini J."/>
            <person name="Rocha E.P."/>
            <person name="Polz M.F."/>
        </authorList>
    </citation>
    <scope>NUCLEOTIDE SEQUENCE</scope>
    <source>
        <strain evidence="1">FF_174</strain>
    </source>
</reference>